<dbReference type="AlphaFoldDB" id="A0A411PM50"/>
<dbReference type="EMBL" id="CP036200">
    <property type="protein sequence ID" value="QBF84571.1"/>
    <property type="molecule type" value="Genomic_DNA"/>
</dbReference>
<evidence type="ECO:0000256" key="1">
    <source>
        <dbReference type="SAM" id="Phobius"/>
    </source>
</evidence>
<evidence type="ECO:0000313" key="2">
    <source>
        <dbReference type="EMBL" id="QBF84571.1"/>
    </source>
</evidence>
<feature type="transmembrane region" description="Helical" evidence="1">
    <location>
        <begin position="174"/>
        <end position="193"/>
    </location>
</feature>
<feature type="transmembrane region" description="Helical" evidence="1">
    <location>
        <begin position="96"/>
        <end position="125"/>
    </location>
</feature>
<sequence>MAHTDQHQCHVLCRSCDLVVQKRALPSPVRALCPRCGTALYDTPYCSINGMLALCIAALIMFFPANLLPVLEIHFLGSIRNTTAFQAAIAVGDQGYWVVGVAVAISAVIAPLLLLSSILAQVCIAKFALHLELGKKTLRMLLKQQGLLSQLTMLEIYVLSFLVSAFQLSDFADVHMGMGTFCFTMLFLLLLFLQREYNLEHMWGLLDDN</sequence>
<evidence type="ECO:0000313" key="3">
    <source>
        <dbReference type="Proteomes" id="UP000291106"/>
    </source>
</evidence>
<keyword evidence="1" id="KW-0472">Membrane</keyword>
<keyword evidence="1" id="KW-0812">Transmembrane</keyword>
<keyword evidence="1" id="KW-1133">Transmembrane helix</keyword>
<accession>A0A411PM50</accession>
<gene>
    <name evidence="2" type="ORF">EXU30_19275</name>
</gene>
<keyword evidence="3" id="KW-1185">Reference proteome</keyword>
<feature type="transmembrane region" description="Helical" evidence="1">
    <location>
        <begin position="51"/>
        <end position="76"/>
    </location>
</feature>
<dbReference type="OrthoDB" id="5291921at2"/>
<proteinExistence type="predicted"/>
<name>A0A411PM50_9GAMM</name>
<dbReference type="Pfam" id="PF04403">
    <property type="entry name" value="PqiA"/>
    <property type="match status" value="1"/>
</dbReference>
<dbReference type="InterPro" id="IPR007498">
    <property type="entry name" value="PqiA-like"/>
</dbReference>
<dbReference type="RefSeq" id="WP_130602813.1">
    <property type="nucleotide sequence ID" value="NZ_CP036200.1"/>
</dbReference>
<reference evidence="2 3" key="1">
    <citation type="submission" date="2019-02" db="EMBL/GenBank/DDBJ databases">
        <title>Shewanella sp. D4-2 isolated from Dokdo Island.</title>
        <authorList>
            <person name="Baek K."/>
        </authorList>
    </citation>
    <scope>NUCLEOTIDE SEQUENCE [LARGE SCALE GENOMIC DNA]</scope>
    <source>
        <strain evidence="2 3">D4-2</strain>
    </source>
</reference>
<feature type="transmembrane region" description="Helical" evidence="1">
    <location>
        <begin position="146"/>
        <end position="168"/>
    </location>
</feature>
<dbReference type="KEGG" id="smai:EXU30_19275"/>
<protein>
    <submittedName>
        <fullName evidence="2">Paraquat-inducible protein A</fullName>
    </submittedName>
</protein>
<organism evidence="2 3">
    <name type="scientific">Shewanella maritima</name>
    <dbReference type="NCBI Taxonomy" id="2520507"/>
    <lineage>
        <taxon>Bacteria</taxon>
        <taxon>Pseudomonadati</taxon>
        <taxon>Pseudomonadota</taxon>
        <taxon>Gammaproteobacteria</taxon>
        <taxon>Alteromonadales</taxon>
        <taxon>Shewanellaceae</taxon>
        <taxon>Shewanella</taxon>
    </lineage>
</organism>
<dbReference type="Proteomes" id="UP000291106">
    <property type="component" value="Chromosome"/>
</dbReference>